<dbReference type="InterPro" id="IPR001661">
    <property type="entry name" value="Glyco_hydro_37"/>
</dbReference>
<feature type="domain" description="Mannosylglycerate hydrolase MGH1-like glycoside hydrolase" evidence="1">
    <location>
        <begin position="251"/>
        <end position="588"/>
    </location>
</feature>
<dbReference type="Proteomes" id="UP000649753">
    <property type="component" value="Unassembled WGS sequence"/>
</dbReference>
<dbReference type="SUPFAM" id="SSF48208">
    <property type="entry name" value="Six-hairpin glycosidases"/>
    <property type="match status" value="1"/>
</dbReference>
<dbReference type="Gene3D" id="1.50.10.10">
    <property type="match status" value="1"/>
</dbReference>
<dbReference type="InterPro" id="IPR012341">
    <property type="entry name" value="6hp_glycosidase-like_sf"/>
</dbReference>
<name>A0A927M7P2_9ACTN</name>
<dbReference type="GO" id="GO:0004555">
    <property type="term" value="F:alpha,alpha-trehalase activity"/>
    <property type="evidence" value="ECO:0007669"/>
    <property type="project" value="InterPro"/>
</dbReference>
<dbReference type="AlphaFoldDB" id="A0A927M7P2"/>
<comment type="caution">
    <text evidence="2">The sequence shown here is derived from an EMBL/GenBank/DDBJ whole genome shotgun (WGS) entry which is preliminary data.</text>
</comment>
<gene>
    <name evidence="2" type="ORF">H4W31_005331</name>
</gene>
<reference evidence="2" key="1">
    <citation type="submission" date="2020-10" db="EMBL/GenBank/DDBJ databases">
        <title>Sequencing the genomes of 1000 actinobacteria strains.</title>
        <authorList>
            <person name="Klenk H.-P."/>
        </authorList>
    </citation>
    <scope>NUCLEOTIDE SEQUENCE</scope>
    <source>
        <strain evidence="2">DSM 46832</strain>
    </source>
</reference>
<evidence type="ECO:0000313" key="2">
    <source>
        <dbReference type="EMBL" id="MBE1489693.1"/>
    </source>
</evidence>
<dbReference type="GO" id="GO:0005993">
    <property type="term" value="P:trehalose catabolic process"/>
    <property type="evidence" value="ECO:0007669"/>
    <property type="project" value="TreeGrafter"/>
</dbReference>
<sequence>MTQGADSYRAAQRRLARGWNTWDTRSLLTQALLPEGLAVTLGLKEYYRGNDLQRVQIGRREPDAEEVTLGPHAVDGGYTAVTVRWRDIEVLVESAHAGADLVVLATPQANQAQPATLTVSVALLWNRPGTVWRVGANVVADLPDRPGPIGVHGTAPQVDDPHVDLTGPYLAMRLDGPVGVSTGTPRELDEIRRLVDLARVPPAARDDADAMHRELVRDAIAWNTIYEPAHDRVVTTVSRLWNVGKRGGYALFCWDNYFNALLAGTFSKDLAYANAVEMTRELTPDGFVPNVAQGTGRRTLDGSQPPVGSMASWQLYLRFGDRWFLEEVFDGLLSWNRWWWRVRRHGDLLCLGSTAFQPEWPSPQDIPRIDQHFGATCESGCDDHPIFADIPYDRSVGLMLAHDVSLNSEYAMDCEALANIADALGHDAERDEVRKRGRAVAAAIEDRLWSDETASYRSRRTDTDGFTADISPMSFYPLLAGIGADGRGKRMVDHYLRDETYFGGRWAVPSTPRSDVDSASRSYYWHGRVWPPMNFLVYLGLRRLGLADDQRWLAERSGELALQEWHAHRHVHENYSAHTGEGCDKANSEPFHSWGALLSLVALIESGAEPYFRVPEEEYQ</sequence>
<dbReference type="EMBL" id="JADBEB010000001">
    <property type="protein sequence ID" value="MBE1489693.1"/>
    <property type="molecule type" value="Genomic_DNA"/>
</dbReference>
<evidence type="ECO:0000259" key="1">
    <source>
        <dbReference type="Pfam" id="PF22422"/>
    </source>
</evidence>
<dbReference type="Pfam" id="PF22422">
    <property type="entry name" value="MGH1-like_GH"/>
    <property type="match status" value="1"/>
</dbReference>
<dbReference type="PANTHER" id="PTHR23403">
    <property type="entry name" value="TREHALASE"/>
    <property type="match status" value="1"/>
</dbReference>
<dbReference type="RefSeq" id="WP_192769119.1">
    <property type="nucleotide sequence ID" value="NZ_JADBEB010000001.1"/>
</dbReference>
<dbReference type="InterPro" id="IPR054491">
    <property type="entry name" value="MGH1-like_GH"/>
</dbReference>
<dbReference type="InterPro" id="IPR008928">
    <property type="entry name" value="6-hairpin_glycosidase_sf"/>
</dbReference>
<protein>
    <recommendedName>
        <fullName evidence="1">Mannosylglycerate hydrolase MGH1-like glycoside hydrolase domain-containing protein</fullName>
    </recommendedName>
</protein>
<keyword evidence="3" id="KW-1185">Reference proteome</keyword>
<dbReference type="PANTHER" id="PTHR23403:SF1">
    <property type="entry name" value="TREHALASE"/>
    <property type="match status" value="1"/>
</dbReference>
<proteinExistence type="predicted"/>
<accession>A0A927M7P2</accession>
<evidence type="ECO:0000313" key="3">
    <source>
        <dbReference type="Proteomes" id="UP000649753"/>
    </source>
</evidence>
<organism evidence="2 3">
    <name type="scientific">Plantactinospora soyae</name>
    <dbReference type="NCBI Taxonomy" id="1544732"/>
    <lineage>
        <taxon>Bacteria</taxon>
        <taxon>Bacillati</taxon>
        <taxon>Actinomycetota</taxon>
        <taxon>Actinomycetes</taxon>
        <taxon>Micromonosporales</taxon>
        <taxon>Micromonosporaceae</taxon>
        <taxon>Plantactinospora</taxon>
    </lineage>
</organism>